<name>A0A2G4R7H7_9BACT</name>
<dbReference type="PANTHER" id="PTHR43798">
    <property type="entry name" value="MONOACYLGLYCEROL LIPASE"/>
    <property type="match status" value="1"/>
</dbReference>
<dbReference type="OrthoDB" id="9808398at2"/>
<proteinExistence type="predicted"/>
<keyword evidence="1 3" id="KW-0378">Hydrolase</keyword>
<dbReference type="EMBL" id="LDWY01000001">
    <property type="protein sequence ID" value="PHY92509.1"/>
    <property type="molecule type" value="Genomic_DNA"/>
</dbReference>
<feature type="domain" description="AB hydrolase-1" evidence="2">
    <location>
        <begin position="28"/>
        <end position="126"/>
    </location>
</feature>
<dbReference type="AlphaFoldDB" id="A0A2G4R7H7"/>
<dbReference type="GeneID" id="77266946"/>
<dbReference type="Gene3D" id="3.40.50.1820">
    <property type="entry name" value="alpha/beta hydrolase"/>
    <property type="match status" value="1"/>
</dbReference>
<evidence type="ECO:0000256" key="1">
    <source>
        <dbReference type="ARBA" id="ARBA00022801"/>
    </source>
</evidence>
<sequence length="245" mass="27913">MAQSTVSYKNKNYALSYEIIGLEKKEKILILHGWGANKELMMSAFSHHLKDFCQIYVDLPGFGKSSVEEVLHSEDYGLILEEFLKIKGWEIAYFMGHSFGGKICALLARKTPNAFLILLSSAGIILSKSFKVRFKITLFKFLKKLGFGSFYRFFASKDGANLSPLMYETFKRVVDEDFGEIFKSLKNQSLIFWGEQDKATPLKSGELISTLIEKNAFYPLRGDHFFFLQNAKFIADTIKKAKNAS</sequence>
<dbReference type="GO" id="GO:0016020">
    <property type="term" value="C:membrane"/>
    <property type="evidence" value="ECO:0007669"/>
    <property type="project" value="TreeGrafter"/>
</dbReference>
<dbReference type="InterPro" id="IPR050266">
    <property type="entry name" value="AB_hydrolase_sf"/>
</dbReference>
<dbReference type="SUPFAM" id="SSF53474">
    <property type="entry name" value="alpha/beta-Hydrolases"/>
    <property type="match status" value="1"/>
</dbReference>
<evidence type="ECO:0000259" key="2">
    <source>
        <dbReference type="Pfam" id="PF00561"/>
    </source>
</evidence>
<comment type="caution">
    <text evidence="3">The sequence shown here is derived from an EMBL/GenBank/DDBJ whole genome shotgun (WGS) entry which is preliminary data.</text>
</comment>
<dbReference type="RefSeq" id="WP_099460789.1">
    <property type="nucleotide sequence ID" value="NZ_CP041617.1"/>
</dbReference>
<organism evidence="3 4">
    <name type="scientific">Campylobacter vulpis</name>
    <dbReference type="NCBI Taxonomy" id="1655500"/>
    <lineage>
        <taxon>Bacteria</taxon>
        <taxon>Pseudomonadati</taxon>
        <taxon>Campylobacterota</taxon>
        <taxon>Epsilonproteobacteria</taxon>
        <taxon>Campylobacterales</taxon>
        <taxon>Campylobacteraceae</taxon>
        <taxon>Campylobacter</taxon>
    </lineage>
</organism>
<gene>
    <name evidence="3" type="ORF">AA994_00235</name>
</gene>
<dbReference type="GO" id="GO:0016787">
    <property type="term" value="F:hydrolase activity"/>
    <property type="evidence" value="ECO:0007669"/>
    <property type="project" value="UniProtKB-KW"/>
</dbReference>
<accession>A0A2G4R7H7</accession>
<dbReference type="InterPro" id="IPR029058">
    <property type="entry name" value="AB_hydrolase_fold"/>
</dbReference>
<evidence type="ECO:0000313" key="4">
    <source>
        <dbReference type="Proteomes" id="UP000237472"/>
    </source>
</evidence>
<dbReference type="Pfam" id="PF00561">
    <property type="entry name" value="Abhydrolase_1"/>
    <property type="match status" value="1"/>
</dbReference>
<protein>
    <submittedName>
        <fullName evidence="3">2-hydroxy-6-oxohepta-2,4-dienoate hydrolase</fullName>
    </submittedName>
</protein>
<dbReference type="Proteomes" id="UP000237472">
    <property type="component" value="Unassembled WGS sequence"/>
</dbReference>
<reference evidence="4" key="1">
    <citation type="submission" date="2015-06" db="EMBL/GenBank/DDBJ databases">
        <authorList>
            <person name="Parisi A."/>
            <person name="Chiara M."/>
            <person name="Florio D."/>
            <person name="Miccolupo A."/>
            <person name="Manzari C."/>
            <person name="Mion D."/>
            <person name="Caruso M."/>
            <person name="D'erchia A.M."/>
            <person name="Zanoni R."/>
        </authorList>
    </citation>
    <scope>NUCLEOTIDE SEQUENCE [LARGE SCALE GENOMIC DNA]</scope>
    <source>
        <strain evidence="4">73/13</strain>
    </source>
</reference>
<dbReference type="InterPro" id="IPR000073">
    <property type="entry name" value="AB_hydrolase_1"/>
</dbReference>
<evidence type="ECO:0000313" key="3">
    <source>
        <dbReference type="EMBL" id="PHY92509.1"/>
    </source>
</evidence>
<dbReference type="PANTHER" id="PTHR43798:SF31">
    <property type="entry name" value="AB HYDROLASE SUPERFAMILY PROTEIN YCLE"/>
    <property type="match status" value="1"/>
</dbReference>